<proteinExistence type="predicted"/>
<evidence type="ECO:0000256" key="1">
    <source>
        <dbReference type="ARBA" id="ARBA00023015"/>
    </source>
</evidence>
<dbReference type="CDD" id="cd06296">
    <property type="entry name" value="PBP1_CatR-like"/>
    <property type="match status" value="1"/>
</dbReference>
<dbReference type="CDD" id="cd01392">
    <property type="entry name" value="HTH_LacI"/>
    <property type="match status" value="1"/>
</dbReference>
<name>A0A7W3T1B5_9ACTN</name>
<organism evidence="6 7">
    <name type="scientific">Streptomyces calidiresistens</name>
    <dbReference type="NCBI Taxonomy" id="1485586"/>
    <lineage>
        <taxon>Bacteria</taxon>
        <taxon>Bacillati</taxon>
        <taxon>Actinomycetota</taxon>
        <taxon>Actinomycetes</taxon>
        <taxon>Kitasatosporales</taxon>
        <taxon>Streptomycetaceae</taxon>
        <taxon>Streptomyces</taxon>
    </lineage>
</organism>
<evidence type="ECO:0000256" key="3">
    <source>
        <dbReference type="ARBA" id="ARBA00023163"/>
    </source>
</evidence>
<dbReference type="RefSeq" id="WP_182661264.1">
    <property type="nucleotide sequence ID" value="NZ_VKHS01000085.1"/>
</dbReference>
<dbReference type="Gene3D" id="3.40.50.2300">
    <property type="match status" value="2"/>
</dbReference>
<dbReference type="InterPro" id="IPR010982">
    <property type="entry name" value="Lambda_DNA-bd_dom_sf"/>
</dbReference>
<dbReference type="SUPFAM" id="SSF53822">
    <property type="entry name" value="Periplasmic binding protein-like I"/>
    <property type="match status" value="1"/>
</dbReference>
<sequence length="349" mass="37376">MTSAHNSIKGDEASGGPLTLAEIAKRTGVSVATVSKVVNGRDNIAPGTRELVEGAIRRHGYRRQKRGGRPAPLLELVFHELNGLYGVEIFHGVQRVAREHGLAVVVTELQGRQVPGRDWVEDVLARRSTGVITVCSGLTEDQNHRLRSRGVPYVLVDPTGAPGHDAASVGAGNWNGGLSATRHLIELGHRRIAVITGAEGVLAARARLDGYRAALDMAGIRPDPDLIRIGNFQIADGLAHTRRLLCLPDPPTAVFASNDHEAIGVYQAAAEAGLRIPRDLSVVGFDDLPTAEWIVPALTTVRQPLREMGGQATTMLLTLARGETLPVDRMELSTRLVVRDSTAPPVPRG</sequence>
<dbReference type="Pfam" id="PF13377">
    <property type="entry name" value="Peripla_BP_3"/>
    <property type="match status" value="1"/>
</dbReference>
<dbReference type="InterPro" id="IPR000843">
    <property type="entry name" value="HTH_LacI"/>
</dbReference>
<evidence type="ECO:0000259" key="4">
    <source>
        <dbReference type="PROSITE" id="PS50932"/>
    </source>
</evidence>
<keyword evidence="1" id="KW-0805">Transcription regulation</keyword>
<dbReference type="SMART" id="SM00354">
    <property type="entry name" value="HTH_LACI"/>
    <property type="match status" value="1"/>
</dbReference>
<dbReference type="PROSITE" id="PS50932">
    <property type="entry name" value="HTH_LACI_2"/>
    <property type="match status" value="1"/>
</dbReference>
<dbReference type="SUPFAM" id="SSF47413">
    <property type="entry name" value="lambda repressor-like DNA-binding domains"/>
    <property type="match status" value="1"/>
</dbReference>
<dbReference type="PROSITE" id="PS50943">
    <property type="entry name" value="HTH_CROC1"/>
    <property type="match status" value="1"/>
</dbReference>
<dbReference type="InterPro" id="IPR001387">
    <property type="entry name" value="Cro/C1-type_HTH"/>
</dbReference>
<keyword evidence="3" id="KW-0804">Transcription</keyword>
<dbReference type="InterPro" id="IPR046335">
    <property type="entry name" value="LacI/GalR-like_sensor"/>
</dbReference>
<evidence type="ECO:0000259" key="5">
    <source>
        <dbReference type="PROSITE" id="PS50943"/>
    </source>
</evidence>
<evidence type="ECO:0000313" key="7">
    <source>
        <dbReference type="Proteomes" id="UP000530234"/>
    </source>
</evidence>
<comment type="caution">
    <text evidence="6">The sequence shown here is derived from an EMBL/GenBank/DDBJ whole genome shotgun (WGS) entry which is preliminary data.</text>
</comment>
<dbReference type="InterPro" id="IPR028082">
    <property type="entry name" value="Peripla_BP_I"/>
</dbReference>
<dbReference type="Proteomes" id="UP000530234">
    <property type="component" value="Unassembled WGS sequence"/>
</dbReference>
<feature type="domain" description="HTH cro/C1-type" evidence="5">
    <location>
        <begin position="18"/>
        <end position="44"/>
    </location>
</feature>
<dbReference type="AlphaFoldDB" id="A0A7W3T1B5"/>
<dbReference type="Gene3D" id="1.10.260.40">
    <property type="entry name" value="lambda repressor-like DNA-binding domains"/>
    <property type="match status" value="1"/>
</dbReference>
<dbReference type="GO" id="GO:0000976">
    <property type="term" value="F:transcription cis-regulatory region binding"/>
    <property type="evidence" value="ECO:0007669"/>
    <property type="project" value="TreeGrafter"/>
</dbReference>
<dbReference type="GO" id="GO:0003700">
    <property type="term" value="F:DNA-binding transcription factor activity"/>
    <property type="evidence" value="ECO:0007669"/>
    <property type="project" value="TreeGrafter"/>
</dbReference>
<keyword evidence="7" id="KW-1185">Reference proteome</keyword>
<keyword evidence="2 6" id="KW-0238">DNA-binding</keyword>
<evidence type="ECO:0000256" key="2">
    <source>
        <dbReference type="ARBA" id="ARBA00023125"/>
    </source>
</evidence>
<dbReference type="PANTHER" id="PTHR30146:SF153">
    <property type="entry name" value="LACTOSE OPERON REPRESSOR"/>
    <property type="match status" value="1"/>
</dbReference>
<accession>A0A7W3T1B5</accession>
<reference evidence="7" key="1">
    <citation type="submission" date="2019-10" db="EMBL/GenBank/DDBJ databases">
        <title>Streptomyces sp. nov., a novel actinobacterium isolated from alkaline environment.</title>
        <authorList>
            <person name="Golinska P."/>
        </authorList>
    </citation>
    <scope>NUCLEOTIDE SEQUENCE [LARGE SCALE GENOMIC DNA]</scope>
    <source>
        <strain evidence="7">DSM 42108</strain>
    </source>
</reference>
<dbReference type="Pfam" id="PF00356">
    <property type="entry name" value="LacI"/>
    <property type="match status" value="1"/>
</dbReference>
<gene>
    <name evidence="6" type="ORF">FOE67_06110</name>
</gene>
<dbReference type="PROSITE" id="PS00356">
    <property type="entry name" value="HTH_LACI_1"/>
    <property type="match status" value="1"/>
</dbReference>
<feature type="domain" description="HTH lacI-type" evidence="4">
    <location>
        <begin position="18"/>
        <end position="63"/>
    </location>
</feature>
<protein>
    <submittedName>
        <fullName evidence="6">LacI family DNA-binding transcriptional regulator</fullName>
    </submittedName>
</protein>
<evidence type="ECO:0000313" key="6">
    <source>
        <dbReference type="EMBL" id="MBB0229099.1"/>
    </source>
</evidence>
<dbReference type="PANTHER" id="PTHR30146">
    <property type="entry name" value="LACI-RELATED TRANSCRIPTIONAL REPRESSOR"/>
    <property type="match status" value="1"/>
</dbReference>
<dbReference type="EMBL" id="VKHS01000085">
    <property type="protein sequence ID" value="MBB0229099.1"/>
    <property type="molecule type" value="Genomic_DNA"/>
</dbReference>